<dbReference type="EMBL" id="CALSDN010000006">
    <property type="protein sequence ID" value="CAH6721430.1"/>
    <property type="molecule type" value="Genomic_DNA"/>
</dbReference>
<comment type="caution">
    <text evidence="1">The sequence shown here is derived from an EMBL/GenBank/DDBJ whole genome shotgun (WGS) entry which is preliminary data.</text>
</comment>
<keyword evidence="2" id="KW-1185">Reference proteome</keyword>
<sequence>MIDHNVIESYTKIVDDKLSIELIYTKKNDELVNCNLKFHNISNSRMIINETTDQNNNQSESWLSGIWGSKDESVPLKRPETPDVKLFLGYIQLFGYVVLNYKFGLDEPKNMTISDKAPRNAAWWLNKEYLEMYADSDDDTFERDIALDSTPFILDNIVEPMVVGGKLGGVNDLIVEEDGSSSITLDSSKRYFLHDLILNFNSYKRPRPHEVENDGRVELKELSDSILPFYSTSQSLLFSDLIIDPSSTKEFSFSFPNVEDLPPSYNTNSTGITTEQGLISIRYSMILGFSKLDQFKNLSPVSIYYPFTVKAEKKGQDERWFQPNYLQHITIDKSWKINIDEKNDIQSNGNDLKLDGREIKDTRESFLTDLKKLIDSDLHNIPKMSTTERKKSFQSLHDPEDIKPGLVPQLPPHLKNQYQILVNNNQLCLVTISKPYYHLGEDLSFTIDLNTENPPEKQAAKISGVTVHLEAHEIFHLKDTKKITNIYRVSQNVKLNSFSPSMLNSVIINNEQNPCLLNGYLHIANSLTQQFQSSKLMDLKYFVVFKFNMLHFDKHKNVNSHDATPQNGHTRGGAEFEANNSGGTQNETNGESSNAETNVADTELLMESLNIGEFNTAKSYEFINNYKFNNPGNDFTFRIPIVILP</sequence>
<organism evidence="1 2">
    <name type="scientific">[Candida] jaroonii</name>
    <dbReference type="NCBI Taxonomy" id="467808"/>
    <lineage>
        <taxon>Eukaryota</taxon>
        <taxon>Fungi</taxon>
        <taxon>Dikarya</taxon>
        <taxon>Ascomycota</taxon>
        <taxon>Saccharomycotina</taxon>
        <taxon>Pichiomycetes</taxon>
        <taxon>Debaryomycetaceae</taxon>
        <taxon>Yamadazyma</taxon>
    </lineage>
</organism>
<name>A0ACA9Y9R4_9ASCO</name>
<dbReference type="Proteomes" id="UP001152531">
    <property type="component" value="Unassembled WGS sequence"/>
</dbReference>
<protein>
    <submittedName>
        <fullName evidence="1">Uncharacterized protein</fullName>
    </submittedName>
</protein>
<accession>A0ACA9Y9R4</accession>
<proteinExistence type="predicted"/>
<evidence type="ECO:0000313" key="2">
    <source>
        <dbReference type="Proteomes" id="UP001152531"/>
    </source>
</evidence>
<evidence type="ECO:0000313" key="1">
    <source>
        <dbReference type="EMBL" id="CAH6721430.1"/>
    </source>
</evidence>
<gene>
    <name evidence="1" type="ORF">CLIB1444_06S01992</name>
</gene>
<reference evidence="1" key="1">
    <citation type="submission" date="2022-06" db="EMBL/GenBank/DDBJ databases">
        <authorList>
            <person name="Legras J.-L."/>
            <person name="Devillers H."/>
            <person name="Grondin C."/>
        </authorList>
    </citation>
    <scope>NUCLEOTIDE SEQUENCE</scope>
    <source>
        <strain evidence="1">CLIB 1444</strain>
    </source>
</reference>